<name>A0AAD8RFX5_LOLMU</name>
<dbReference type="Proteomes" id="UP001231189">
    <property type="component" value="Unassembled WGS sequence"/>
</dbReference>
<dbReference type="InterPro" id="IPR051714">
    <property type="entry name" value="Znf_CCHC_NABP"/>
</dbReference>
<reference evidence="4" key="1">
    <citation type="submission" date="2023-07" db="EMBL/GenBank/DDBJ databases">
        <title>A chromosome-level genome assembly of Lolium multiflorum.</title>
        <authorList>
            <person name="Chen Y."/>
            <person name="Copetti D."/>
            <person name="Kolliker R."/>
            <person name="Studer B."/>
        </authorList>
    </citation>
    <scope>NUCLEOTIDE SEQUENCE</scope>
    <source>
        <strain evidence="4">02402/16</strain>
        <tissue evidence="4">Leaf</tissue>
    </source>
</reference>
<feature type="domain" description="CCHC-type" evidence="3">
    <location>
        <begin position="182"/>
        <end position="197"/>
    </location>
</feature>
<evidence type="ECO:0000259" key="3">
    <source>
        <dbReference type="PROSITE" id="PS50158"/>
    </source>
</evidence>
<keyword evidence="1" id="KW-0479">Metal-binding</keyword>
<protein>
    <recommendedName>
        <fullName evidence="3">CCHC-type domain-containing protein</fullName>
    </recommendedName>
</protein>
<proteinExistence type="predicted"/>
<keyword evidence="5" id="KW-1185">Reference proteome</keyword>
<evidence type="ECO:0000256" key="1">
    <source>
        <dbReference type="PROSITE-ProRule" id="PRU00047"/>
    </source>
</evidence>
<sequence>MKYQWESYQLGSGGDPRFEKELKQLVDYLRHPYPEFFGIPLKAQLGEPPQWDVSTDLRRKLDAPMAPPTRNNPRAQVNQMHIKHAKMIDTINILAMERKALRHQHAKKDHLIARLRVKIATLEQLIPLPNHAPRDESTVTCHACGITGHYSKKCPMKAVNTAPRTGSNAVPIAQKDKSTVTCYECGVVGHYSNECPKKLARIAANTTAPAQQQRHFAVKKNQNNRNGRLPHAKQKHPMPSMFTC</sequence>
<feature type="region of interest" description="Disordered" evidence="2">
    <location>
        <begin position="219"/>
        <end position="244"/>
    </location>
</feature>
<dbReference type="Pfam" id="PF00098">
    <property type="entry name" value="zf-CCHC"/>
    <property type="match status" value="2"/>
</dbReference>
<evidence type="ECO:0000256" key="2">
    <source>
        <dbReference type="SAM" id="MobiDB-lite"/>
    </source>
</evidence>
<dbReference type="AlphaFoldDB" id="A0AAD8RFX5"/>
<keyword evidence="1" id="KW-0863">Zinc-finger</keyword>
<dbReference type="Gene3D" id="4.10.60.10">
    <property type="entry name" value="Zinc finger, CCHC-type"/>
    <property type="match status" value="1"/>
</dbReference>
<dbReference type="SUPFAM" id="SSF57756">
    <property type="entry name" value="Retrovirus zinc finger-like domains"/>
    <property type="match status" value="2"/>
</dbReference>
<dbReference type="InterPro" id="IPR036875">
    <property type="entry name" value="Znf_CCHC_sf"/>
</dbReference>
<dbReference type="InterPro" id="IPR001878">
    <property type="entry name" value="Znf_CCHC"/>
</dbReference>
<dbReference type="GO" id="GO:0003676">
    <property type="term" value="F:nucleic acid binding"/>
    <property type="evidence" value="ECO:0007669"/>
    <property type="project" value="InterPro"/>
</dbReference>
<dbReference type="PROSITE" id="PS50158">
    <property type="entry name" value="ZF_CCHC"/>
    <property type="match status" value="2"/>
</dbReference>
<organism evidence="4 5">
    <name type="scientific">Lolium multiflorum</name>
    <name type="common">Italian ryegrass</name>
    <name type="synonym">Lolium perenne subsp. multiflorum</name>
    <dbReference type="NCBI Taxonomy" id="4521"/>
    <lineage>
        <taxon>Eukaryota</taxon>
        <taxon>Viridiplantae</taxon>
        <taxon>Streptophyta</taxon>
        <taxon>Embryophyta</taxon>
        <taxon>Tracheophyta</taxon>
        <taxon>Spermatophyta</taxon>
        <taxon>Magnoliopsida</taxon>
        <taxon>Liliopsida</taxon>
        <taxon>Poales</taxon>
        <taxon>Poaceae</taxon>
        <taxon>BOP clade</taxon>
        <taxon>Pooideae</taxon>
        <taxon>Poodae</taxon>
        <taxon>Poeae</taxon>
        <taxon>Poeae Chloroplast Group 2 (Poeae type)</taxon>
        <taxon>Loliodinae</taxon>
        <taxon>Loliinae</taxon>
        <taxon>Lolium</taxon>
    </lineage>
</organism>
<comment type="caution">
    <text evidence="4">The sequence shown here is derived from an EMBL/GenBank/DDBJ whole genome shotgun (WGS) entry which is preliminary data.</text>
</comment>
<accession>A0AAD8RFX5</accession>
<gene>
    <name evidence="4" type="ORF">QYE76_024996</name>
</gene>
<evidence type="ECO:0000313" key="4">
    <source>
        <dbReference type="EMBL" id="KAK1619479.1"/>
    </source>
</evidence>
<dbReference type="GO" id="GO:0008270">
    <property type="term" value="F:zinc ion binding"/>
    <property type="evidence" value="ECO:0007669"/>
    <property type="project" value="UniProtKB-KW"/>
</dbReference>
<dbReference type="EMBL" id="JAUUTY010000006">
    <property type="protein sequence ID" value="KAK1619479.1"/>
    <property type="molecule type" value="Genomic_DNA"/>
</dbReference>
<dbReference type="PANTHER" id="PTHR23002">
    <property type="entry name" value="ZINC FINGER CCHC DOMAIN CONTAINING PROTEIN"/>
    <property type="match status" value="1"/>
</dbReference>
<evidence type="ECO:0000313" key="5">
    <source>
        <dbReference type="Proteomes" id="UP001231189"/>
    </source>
</evidence>
<dbReference type="SMART" id="SM00343">
    <property type="entry name" value="ZnF_C2HC"/>
    <property type="match status" value="2"/>
</dbReference>
<feature type="domain" description="CCHC-type" evidence="3">
    <location>
        <begin position="141"/>
        <end position="155"/>
    </location>
</feature>
<keyword evidence="1" id="KW-0862">Zinc</keyword>